<evidence type="ECO:0000256" key="4">
    <source>
        <dbReference type="ARBA" id="ARBA00038211"/>
    </source>
</evidence>
<gene>
    <name evidence="6" type="ORF">PMAYCL1PPCAC_33239</name>
</gene>
<evidence type="ECO:0000256" key="5">
    <source>
        <dbReference type="ARBA" id="ARBA00038874"/>
    </source>
</evidence>
<keyword evidence="2" id="KW-1208">Phospholipid metabolism</keyword>
<dbReference type="GO" id="GO:0006646">
    <property type="term" value="P:phosphatidylethanolamine biosynthetic process"/>
    <property type="evidence" value="ECO:0007669"/>
    <property type="project" value="TreeGrafter"/>
</dbReference>
<keyword evidence="7" id="KW-1185">Reference proteome</keyword>
<evidence type="ECO:0000256" key="1">
    <source>
        <dbReference type="ARBA" id="ARBA00023209"/>
    </source>
</evidence>
<dbReference type="InterPro" id="IPR011009">
    <property type="entry name" value="Kinase-like_dom_sf"/>
</dbReference>
<dbReference type="GO" id="GO:0005737">
    <property type="term" value="C:cytoplasm"/>
    <property type="evidence" value="ECO:0007669"/>
    <property type="project" value="TreeGrafter"/>
</dbReference>
<comment type="pathway">
    <text evidence="3">Phospholipid metabolism; phosphatidylethanolamine biosynthesis; phosphatidylethanolamine from ethanolamine: step 1/3.</text>
</comment>
<reference evidence="7" key="1">
    <citation type="submission" date="2022-10" db="EMBL/GenBank/DDBJ databases">
        <title>Genome assembly of Pristionchus species.</title>
        <authorList>
            <person name="Yoshida K."/>
            <person name="Sommer R.J."/>
        </authorList>
    </citation>
    <scope>NUCLEOTIDE SEQUENCE [LARGE SCALE GENOMIC DNA]</scope>
    <source>
        <strain evidence="7">RS5460</strain>
    </source>
</reference>
<accession>A0AAN5IFJ5</accession>
<evidence type="ECO:0000313" key="7">
    <source>
        <dbReference type="Proteomes" id="UP001328107"/>
    </source>
</evidence>
<evidence type="ECO:0000256" key="3">
    <source>
        <dbReference type="ARBA" id="ARBA00037883"/>
    </source>
</evidence>
<evidence type="ECO:0000313" key="6">
    <source>
        <dbReference type="EMBL" id="GMR63044.1"/>
    </source>
</evidence>
<dbReference type="PANTHER" id="PTHR22603:SF66">
    <property type="entry name" value="ETHANOLAMINE KINASE"/>
    <property type="match status" value="1"/>
</dbReference>
<dbReference type="AlphaFoldDB" id="A0AAN5IFJ5"/>
<protein>
    <recommendedName>
        <fullName evidence="5">ethanolamine kinase</fullName>
        <ecNumber evidence="5">2.7.1.82</ecNumber>
    </recommendedName>
</protein>
<evidence type="ECO:0000256" key="2">
    <source>
        <dbReference type="ARBA" id="ARBA00023264"/>
    </source>
</evidence>
<sequence length="363" mass="41769">NRIINFILYLSSMESVELYDVTLPVEDITACKDIARILTCTIRKDWAIDQIDTEVFTNGITNKIFSVFNKENREDRLVYRVFGHGTDRIIDRKKEFEQWQKLSSVGLAAKIVGRFHNGIVCEYLPGETLKLNQLQCPVTQRAIAEVMSRMHELAIGGEPCTFPKLNQFLDNLRPDFGKNQERFDTLFESVNLRSLSADLTKTIDALNTGVAFCHNDLLIHNILIDETGTKKSKSGQNNDIALKHNVSLFFIDYEYADANYELFDIANHFNEWAGVEDLDYSRCPSTKVKRNFVEYYYSCRKDGASVDIDIKMKQLPLFEAASHLFWTAWALVQSQNSTIKFDYLGYAASRFAQYKLKLSEYES</sequence>
<name>A0AAN5IFJ5_9BILA</name>
<dbReference type="EC" id="2.7.1.82" evidence="5"/>
<feature type="non-terminal residue" evidence="6">
    <location>
        <position position="1"/>
    </location>
</feature>
<organism evidence="6 7">
    <name type="scientific">Pristionchus mayeri</name>
    <dbReference type="NCBI Taxonomy" id="1317129"/>
    <lineage>
        <taxon>Eukaryota</taxon>
        <taxon>Metazoa</taxon>
        <taxon>Ecdysozoa</taxon>
        <taxon>Nematoda</taxon>
        <taxon>Chromadorea</taxon>
        <taxon>Rhabditida</taxon>
        <taxon>Rhabditina</taxon>
        <taxon>Diplogasteromorpha</taxon>
        <taxon>Diplogasteroidea</taxon>
        <taxon>Neodiplogasteridae</taxon>
        <taxon>Pristionchus</taxon>
    </lineage>
</organism>
<dbReference type="EMBL" id="BTRK01000006">
    <property type="protein sequence ID" value="GMR63044.1"/>
    <property type="molecule type" value="Genomic_DNA"/>
</dbReference>
<comment type="similarity">
    <text evidence="4">Belongs to the choline/ethanolamine kinase family.</text>
</comment>
<dbReference type="SUPFAM" id="SSF56112">
    <property type="entry name" value="Protein kinase-like (PK-like)"/>
    <property type="match status" value="1"/>
</dbReference>
<dbReference type="Gene3D" id="3.90.1200.10">
    <property type="match status" value="1"/>
</dbReference>
<dbReference type="GO" id="GO:0004305">
    <property type="term" value="F:ethanolamine kinase activity"/>
    <property type="evidence" value="ECO:0007669"/>
    <property type="project" value="UniProtKB-EC"/>
</dbReference>
<keyword evidence="1" id="KW-0443">Lipid metabolism</keyword>
<dbReference type="Proteomes" id="UP001328107">
    <property type="component" value="Unassembled WGS sequence"/>
</dbReference>
<comment type="caution">
    <text evidence="6">The sequence shown here is derived from an EMBL/GenBank/DDBJ whole genome shotgun (WGS) entry which is preliminary data.</text>
</comment>
<keyword evidence="1" id="KW-0594">Phospholipid biosynthesis</keyword>
<dbReference type="Pfam" id="PF01633">
    <property type="entry name" value="Choline_kinase"/>
    <property type="match status" value="1"/>
</dbReference>
<proteinExistence type="inferred from homology"/>
<dbReference type="Gene3D" id="3.30.200.20">
    <property type="entry name" value="Phosphorylase Kinase, domain 1"/>
    <property type="match status" value="1"/>
</dbReference>
<dbReference type="PANTHER" id="PTHR22603">
    <property type="entry name" value="CHOLINE/ETHANOALAMINE KINASE"/>
    <property type="match status" value="1"/>
</dbReference>
<keyword evidence="1" id="KW-0444">Lipid biosynthesis</keyword>